<organism evidence="2 3">
    <name type="scientific">Candidatus Magnetobacterium casense</name>
    <dbReference type="NCBI Taxonomy" id="1455061"/>
    <lineage>
        <taxon>Bacteria</taxon>
        <taxon>Pseudomonadati</taxon>
        <taxon>Nitrospirota</taxon>
        <taxon>Thermodesulfovibrionia</taxon>
        <taxon>Thermodesulfovibrionales</taxon>
        <taxon>Candidatus Magnetobacteriaceae</taxon>
        <taxon>Candidatus Magnetobacterium</taxon>
    </lineage>
</organism>
<dbReference type="Proteomes" id="UP001196980">
    <property type="component" value="Unassembled WGS sequence"/>
</dbReference>
<name>A0ABS6RUV7_9BACT</name>
<dbReference type="EMBL" id="JABXWD010000004">
    <property type="protein sequence ID" value="MBV6340058.1"/>
    <property type="molecule type" value="Genomic_DNA"/>
</dbReference>
<keyword evidence="3" id="KW-1185">Reference proteome</keyword>
<dbReference type="SMART" id="SM00642">
    <property type="entry name" value="Aamy"/>
    <property type="match status" value="1"/>
</dbReference>
<dbReference type="InterPro" id="IPR006048">
    <property type="entry name" value="A-amylase/branching_C"/>
</dbReference>
<sequence>MSMISVKFQYVTGIARSVFTNARLVGSWDEAGKYSTTWTSVAMKEVTGTDGCPVFETEVEFDSSQTGHSFQWGVVLDRFNATDKDMWGITTEVNDKNSMHKHREFTLTPPPSAGKQTEVYFLTHCRRLGANKYFATGQSKPLIQFAVWAPNAKDVEVVFGTLATGYIADNGAGIDPGVPALAMKRQPDGVWLSEPAKYFEDYDHKRPYMFKVTKGSGAVVYRTDLYSRCQIGSGRFDPKGAAYKGDIRDLDGGKSCSVVVDSEKVARDFEKANSIDPLDMTTQENFWQQDNTLRKDVRFPRRVEDLVIYELQVGALGYGKKDANGNDIDGNITDAMAFLNKHVKDVGANCVELLPVSEFGGVESWGYATSHYFAVEYSIGGRDQIKHFIRECHKHGISVLFDVVYNHFAHDADRSEWMYDADTHEDNIYYWFEGSSSDYRKTSGEPFPEGGYLDNLSTAFAPRFYNEMVRKMFISSAVMLMEEFHVDGFRVDQTTSIHSYNVLHADGRQVADANAFGAKLLREYTRTLKLINPDVVLTAEDHSEWDCVTKSLHEGDDAIGFDAAWFSDFYHHLCGGSGDGNDKARLIKRAGQGGDGPLNFGYFVGALNYSGNKKVVYHISHDEAHQGEGDNVLSARTIVIACNHSPLIGDIRRYAEARSRFAFGMSMLSAATPMFLFGEEVGAEKAYTYDKYFKNKDDIIGMRNTYGANMFKFYQDMIAFRKNNNCIRSHDIKTIYVKDDTRVLAFTRKELSEGVLQEYLVVGSLHNQPYDNGYTLYNVELSDGMWHEVFNSDAGIYGGDNVGNYGADLTSSGGTITVVIPANGFVVLKKEQ</sequence>
<evidence type="ECO:0000259" key="1">
    <source>
        <dbReference type="SMART" id="SM00642"/>
    </source>
</evidence>
<evidence type="ECO:0000313" key="2">
    <source>
        <dbReference type="EMBL" id="MBV6340058.1"/>
    </source>
</evidence>
<evidence type="ECO:0000313" key="3">
    <source>
        <dbReference type="Proteomes" id="UP001196980"/>
    </source>
</evidence>
<dbReference type="InterPro" id="IPR006047">
    <property type="entry name" value="GH13_cat_dom"/>
</dbReference>
<protein>
    <submittedName>
        <fullName evidence="2">Alpha amylase C-terminal domain-containing protein</fullName>
    </submittedName>
</protein>
<dbReference type="Pfam" id="PF02806">
    <property type="entry name" value="Alpha-amylase_C"/>
    <property type="match status" value="1"/>
</dbReference>
<dbReference type="PIRSF" id="PIRSF000463">
    <property type="entry name" value="GlgB"/>
    <property type="match status" value="1"/>
</dbReference>
<dbReference type="PANTHER" id="PTHR43002">
    <property type="entry name" value="GLYCOGEN DEBRANCHING ENZYME"/>
    <property type="match status" value="1"/>
</dbReference>
<dbReference type="Pfam" id="PF00128">
    <property type="entry name" value="Alpha-amylase"/>
    <property type="match status" value="1"/>
</dbReference>
<accession>A0ABS6RUV7</accession>
<dbReference type="RefSeq" id="WP_218250677.1">
    <property type="nucleotide sequence ID" value="NZ_JABXWD010000004.1"/>
</dbReference>
<proteinExistence type="predicted"/>
<comment type="caution">
    <text evidence="2">The sequence shown here is derived from an EMBL/GenBank/DDBJ whole genome shotgun (WGS) entry which is preliminary data.</text>
</comment>
<gene>
    <name evidence="2" type="ORF">HWQ67_00520</name>
</gene>
<reference evidence="2 3" key="1">
    <citation type="journal article" date="2020" name="J Geophys Res Biogeosci">
        <title>Magnetotaxis as an Adaptation to Enable Bacterial Shuttling of Microbial Sulfur and Sulfur Cycling Across Aquatic Oxic#Anoxic Interfaces.</title>
        <authorList>
            <person name="Li J."/>
            <person name="Liu P."/>
            <person name="Wang J."/>
            <person name="Roberts A.P."/>
            <person name="Pan Y."/>
        </authorList>
    </citation>
    <scope>NUCLEOTIDE SEQUENCE [LARGE SCALE GENOMIC DNA]</scope>
    <source>
        <strain evidence="2 3">MYR-1_YQ</strain>
    </source>
</reference>
<dbReference type="InterPro" id="IPR037439">
    <property type="entry name" value="Branching_enzy"/>
</dbReference>
<feature type="domain" description="Glycosyl hydrolase family 13 catalytic" evidence="1">
    <location>
        <begin position="321"/>
        <end position="721"/>
    </location>
</feature>